<proteinExistence type="predicted"/>
<keyword evidence="4" id="KW-1185">Reference proteome</keyword>
<reference evidence="3 4" key="1">
    <citation type="journal article" date="2020" name="Mol. Plant">
        <title>The Chromosome-Based Rubber Tree Genome Provides New Insights into Spurge Genome Evolution and Rubber Biosynthesis.</title>
        <authorList>
            <person name="Liu J."/>
            <person name="Shi C."/>
            <person name="Shi C.C."/>
            <person name="Li W."/>
            <person name="Zhang Q.J."/>
            <person name="Zhang Y."/>
            <person name="Li K."/>
            <person name="Lu H.F."/>
            <person name="Shi C."/>
            <person name="Zhu S.T."/>
            <person name="Xiao Z.Y."/>
            <person name="Nan H."/>
            <person name="Yue Y."/>
            <person name="Zhu X.G."/>
            <person name="Wu Y."/>
            <person name="Hong X.N."/>
            <person name="Fan G.Y."/>
            <person name="Tong Y."/>
            <person name="Zhang D."/>
            <person name="Mao C.L."/>
            <person name="Liu Y.L."/>
            <person name="Hao S.J."/>
            <person name="Liu W.Q."/>
            <person name="Lv M.Q."/>
            <person name="Zhang H.B."/>
            <person name="Liu Y."/>
            <person name="Hu-Tang G.R."/>
            <person name="Wang J.P."/>
            <person name="Wang J.H."/>
            <person name="Sun Y.H."/>
            <person name="Ni S.B."/>
            <person name="Chen W.B."/>
            <person name="Zhang X.C."/>
            <person name="Jiao Y.N."/>
            <person name="Eichler E.E."/>
            <person name="Li G.H."/>
            <person name="Liu X."/>
            <person name="Gao L.Z."/>
        </authorList>
    </citation>
    <scope>NUCLEOTIDE SEQUENCE [LARGE SCALE GENOMIC DNA]</scope>
    <source>
        <strain evidence="4">cv. GT1</strain>
        <tissue evidence="3">Leaf</tissue>
    </source>
</reference>
<dbReference type="PROSITE" id="PS50011">
    <property type="entry name" value="PROTEIN_KINASE_DOM"/>
    <property type="match status" value="1"/>
</dbReference>
<dbReference type="EMBL" id="JAAGAX010000004">
    <property type="protein sequence ID" value="KAF2317381.1"/>
    <property type="molecule type" value="Genomic_DNA"/>
</dbReference>
<dbReference type="PANTHER" id="PTHR32444">
    <property type="entry name" value="BULB-TYPE LECTIN DOMAIN-CONTAINING PROTEIN"/>
    <property type="match status" value="1"/>
</dbReference>
<dbReference type="SUPFAM" id="SSF56112">
    <property type="entry name" value="Protein kinase-like (PK-like)"/>
    <property type="match status" value="1"/>
</dbReference>
<evidence type="ECO:0000313" key="4">
    <source>
        <dbReference type="Proteomes" id="UP000467840"/>
    </source>
</evidence>
<dbReference type="AlphaFoldDB" id="A0A6A6MUC4"/>
<dbReference type="CDD" id="cd01098">
    <property type="entry name" value="PAN_AP_plant"/>
    <property type="match status" value="1"/>
</dbReference>
<sequence length="336" mass="38037">MDTMLPGMKLGLNRRTGMNRFPISWRSADDPRTGNFSLQINPKGSPQLIPMSPSDPYGHCGTYGICDPDYRSRRFACDWLAGYEPKSIRDWHTLKDASVPDTSAALWVSANLSPRDCEKNCRRNCSCSSYASIDIAGKETGCLTWYGKLMDTGHNREERYDIYTRVDAVELVRNKWNKRWLDTIDNVYYKETSVENQVKGSISHPEIAFFNLSTILAATNSFSPANKLGRGKLSNGKEVAVKRLSKDSGQGIDEFKNDVLLIAKLQHQNLVKLVGCYIQVEELMLVYEYMPNKSLDSFLFVGKYHQNMVFGKYSTKSDVFDFGIILLGIITGEKKQ</sequence>
<dbReference type="GO" id="GO:0004672">
    <property type="term" value="F:protein kinase activity"/>
    <property type="evidence" value="ECO:0007669"/>
    <property type="project" value="InterPro"/>
</dbReference>
<accession>A0A6A6MUC4</accession>
<gene>
    <name evidence="3" type="ORF">GH714_021380</name>
</gene>
<evidence type="ECO:0000259" key="2">
    <source>
        <dbReference type="PROSITE" id="PS50948"/>
    </source>
</evidence>
<dbReference type="Pfam" id="PF07714">
    <property type="entry name" value="PK_Tyr_Ser-Thr"/>
    <property type="match status" value="1"/>
</dbReference>
<evidence type="ECO:0000259" key="1">
    <source>
        <dbReference type="PROSITE" id="PS50011"/>
    </source>
</evidence>
<feature type="domain" description="Protein kinase" evidence="1">
    <location>
        <begin position="222"/>
        <end position="336"/>
    </location>
</feature>
<comment type="caution">
    <text evidence="3">The sequence shown here is derived from an EMBL/GenBank/DDBJ whole genome shotgun (WGS) entry which is preliminary data.</text>
</comment>
<dbReference type="InterPro" id="IPR003609">
    <property type="entry name" value="Pan_app"/>
</dbReference>
<dbReference type="PANTHER" id="PTHR32444:SF130">
    <property type="entry name" value="RECEPTOR-LIKE SERINE_THREONINE-PROTEIN KINASE"/>
    <property type="match status" value="1"/>
</dbReference>
<dbReference type="PROSITE" id="PS50948">
    <property type="entry name" value="PAN"/>
    <property type="match status" value="1"/>
</dbReference>
<dbReference type="InterPro" id="IPR011009">
    <property type="entry name" value="Kinase-like_dom_sf"/>
</dbReference>
<dbReference type="Proteomes" id="UP000467840">
    <property type="component" value="Chromosome 6"/>
</dbReference>
<feature type="domain" description="Apple" evidence="2">
    <location>
        <begin position="77"/>
        <end position="167"/>
    </location>
</feature>
<dbReference type="GO" id="GO:0005524">
    <property type="term" value="F:ATP binding"/>
    <property type="evidence" value="ECO:0007669"/>
    <property type="project" value="InterPro"/>
</dbReference>
<name>A0A6A6MUC4_HEVBR</name>
<dbReference type="FunFam" id="3.30.200.20:FF:000924">
    <property type="entry name" value="Uncharacterized protein"/>
    <property type="match status" value="1"/>
</dbReference>
<organism evidence="3 4">
    <name type="scientific">Hevea brasiliensis</name>
    <name type="common">Para rubber tree</name>
    <name type="synonym">Siphonia brasiliensis</name>
    <dbReference type="NCBI Taxonomy" id="3981"/>
    <lineage>
        <taxon>Eukaryota</taxon>
        <taxon>Viridiplantae</taxon>
        <taxon>Streptophyta</taxon>
        <taxon>Embryophyta</taxon>
        <taxon>Tracheophyta</taxon>
        <taxon>Spermatophyta</taxon>
        <taxon>Magnoliopsida</taxon>
        <taxon>eudicotyledons</taxon>
        <taxon>Gunneridae</taxon>
        <taxon>Pentapetalae</taxon>
        <taxon>rosids</taxon>
        <taxon>fabids</taxon>
        <taxon>Malpighiales</taxon>
        <taxon>Euphorbiaceae</taxon>
        <taxon>Crotonoideae</taxon>
        <taxon>Micrandreae</taxon>
        <taxon>Hevea</taxon>
    </lineage>
</organism>
<dbReference type="InterPro" id="IPR001245">
    <property type="entry name" value="Ser-Thr/Tyr_kinase_cat_dom"/>
</dbReference>
<dbReference type="Pfam" id="PF08276">
    <property type="entry name" value="PAN_2"/>
    <property type="match status" value="1"/>
</dbReference>
<dbReference type="Gene3D" id="3.30.200.20">
    <property type="entry name" value="Phosphorylase Kinase, domain 1"/>
    <property type="match status" value="1"/>
</dbReference>
<dbReference type="InterPro" id="IPR000719">
    <property type="entry name" value="Prot_kinase_dom"/>
</dbReference>
<evidence type="ECO:0008006" key="5">
    <source>
        <dbReference type="Google" id="ProtNLM"/>
    </source>
</evidence>
<evidence type="ECO:0000313" key="3">
    <source>
        <dbReference type="EMBL" id="KAF2317381.1"/>
    </source>
</evidence>
<protein>
    <recommendedName>
        <fullName evidence="5">Protein kinase domain-containing protein</fullName>
    </recommendedName>
</protein>